<feature type="region of interest" description="Disordered" evidence="1">
    <location>
        <begin position="48"/>
        <end position="70"/>
    </location>
</feature>
<name>A0A482VJD9_ASBVE</name>
<comment type="caution">
    <text evidence="2">The sequence shown here is derived from an EMBL/GenBank/DDBJ whole genome shotgun (WGS) entry which is preliminary data.</text>
</comment>
<protein>
    <submittedName>
        <fullName evidence="2">Uncharacterized protein</fullName>
    </submittedName>
</protein>
<proteinExistence type="predicted"/>
<feature type="non-terminal residue" evidence="2">
    <location>
        <position position="1"/>
    </location>
</feature>
<evidence type="ECO:0000313" key="2">
    <source>
        <dbReference type="EMBL" id="RZC32488.1"/>
    </source>
</evidence>
<accession>A0A482VJD9</accession>
<dbReference type="AlphaFoldDB" id="A0A482VJD9"/>
<evidence type="ECO:0000313" key="3">
    <source>
        <dbReference type="Proteomes" id="UP000292052"/>
    </source>
</evidence>
<reference evidence="2 3" key="1">
    <citation type="submission" date="2017-03" db="EMBL/GenBank/DDBJ databases">
        <title>Genome of the blue death feigning beetle - Asbolus verrucosus.</title>
        <authorList>
            <person name="Rider S.D."/>
        </authorList>
    </citation>
    <scope>NUCLEOTIDE SEQUENCE [LARGE SCALE GENOMIC DNA]</scope>
    <source>
        <strain evidence="2">Butters</strain>
        <tissue evidence="2">Head and leg muscle</tissue>
    </source>
</reference>
<keyword evidence="3" id="KW-1185">Reference proteome</keyword>
<dbReference type="Proteomes" id="UP000292052">
    <property type="component" value="Unassembled WGS sequence"/>
</dbReference>
<organism evidence="2 3">
    <name type="scientific">Asbolus verrucosus</name>
    <name type="common">Desert ironclad beetle</name>
    <dbReference type="NCBI Taxonomy" id="1661398"/>
    <lineage>
        <taxon>Eukaryota</taxon>
        <taxon>Metazoa</taxon>
        <taxon>Ecdysozoa</taxon>
        <taxon>Arthropoda</taxon>
        <taxon>Hexapoda</taxon>
        <taxon>Insecta</taxon>
        <taxon>Pterygota</taxon>
        <taxon>Neoptera</taxon>
        <taxon>Endopterygota</taxon>
        <taxon>Coleoptera</taxon>
        <taxon>Polyphaga</taxon>
        <taxon>Cucujiformia</taxon>
        <taxon>Tenebrionidae</taxon>
        <taxon>Pimeliinae</taxon>
        <taxon>Asbolus</taxon>
    </lineage>
</organism>
<sequence>SIAFLQNRFLVIGARREPLITSTILAQRLSHASAINISRFLVLRRAREDDQMSRRPMRRVPLTPGHRHQR</sequence>
<dbReference type="EMBL" id="QDEB01096752">
    <property type="protein sequence ID" value="RZC32488.1"/>
    <property type="molecule type" value="Genomic_DNA"/>
</dbReference>
<gene>
    <name evidence="2" type="ORF">BDFB_011192</name>
</gene>
<evidence type="ECO:0000256" key="1">
    <source>
        <dbReference type="SAM" id="MobiDB-lite"/>
    </source>
</evidence>